<keyword evidence="3" id="KW-1185">Reference proteome</keyword>
<evidence type="ECO:0000313" key="2">
    <source>
        <dbReference type="EMBL" id="KAK7743699.1"/>
    </source>
</evidence>
<organism evidence="2 3">
    <name type="scientific">Diatrype stigma</name>
    <dbReference type="NCBI Taxonomy" id="117547"/>
    <lineage>
        <taxon>Eukaryota</taxon>
        <taxon>Fungi</taxon>
        <taxon>Dikarya</taxon>
        <taxon>Ascomycota</taxon>
        <taxon>Pezizomycotina</taxon>
        <taxon>Sordariomycetes</taxon>
        <taxon>Xylariomycetidae</taxon>
        <taxon>Xylariales</taxon>
        <taxon>Diatrypaceae</taxon>
        <taxon>Diatrype</taxon>
    </lineage>
</organism>
<dbReference type="AlphaFoldDB" id="A0AAN9UGH9"/>
<evidence type="ECO:0000259" key="1">
    <source>
        <dbReference type="Pfam" id="PF14765"/>
    </source>
</evidence>
<dbReference type="Pfam" id="PF14765">
    <property type="entry name" value="PS-DH"/>
    <property type="match status" value="1"/>
</dbReference>
<feature type="domain" description="Polyketide synthase dehydratase" evidence="1">
    <location>
        <begin position="29"/>
        <end position="77"/>
    </location>
</feature>
<protein>
    <recommendedName>
        <fullName evidence="1">Polyketide synthase dehydratase domain-containing protein</fullName>
    </recommendedName>
</protein>
<dbReference type="EMBL" id="JAKJXP020000131">
    <property type="protein sequence ID" value="KAK7743699.1"/>
    <property type="molecule type" value="Genomic_DNA"/>
</dbReference>
<name>A0AAN9UGH9_9PEZI</name>
<comment type="caution">
    <text evidence="2">The sequence shown here is derived from an EMBL/GenBank/DDBJ whole genome shotgun (WGS) entry which is preliminary data.</text>
</comment>
<accession>A0AAN9UGH9</accession>
<proteinExistence type="predicted"/>
<evidence type="ECO:0000313" key="3">
    <source>
        <dbReference type="Proteomes" id="UP001320420"/>
    </source>
</evidence>
<reference evidence="2 3" key="1">
    <citation type="submission" date="2024-02" db="EMBL/GenBank/DDBJ databases">
        <title>De novo assembly and annotation of 12 fungi associated with fruit tree decline syndrome in Ontario, Canada.</title>
        <authorList>
            <person name="Sulman M."/>
            <person name="Ellouze W."/>
            <person name="Ilyukhin E."/>
        </authorList>
    </citation>
    <scope>NUCLEOTIDE SEQUENCE [LARGE SCALE GENOMIC DNA]</scope>
    <source>
        <strain evidence="2 3">M11/M66-122</strain>
    </source>
</reference>
<dbReference type="Proteomes" id="UP001320420">
    <property type="component" value="Unassembled WGS sequence"/>
</dbReference>
<dbReference type="InterPro" id="IPR049551">
    <property type="entry name" value="PKS_DH_C"/>
</dbReference>
<gene>
    <name evidence="2" type="ORF">SLS62_010477</name>
</gene>
<dbReference type="Gene3D" id="3.10.129.120">
    <property type="match status" value="1"/>
</dbReference>
<sequence>MKSIKSVSGRTCHTIISNGVTTLEWDPRSHCPVHPVVLDGCLQTATSANAAGQHSLMKDTMIPAPVDDLVINKMPRHTSEGLLAADNGNGVLQREASSGLGHLVVARFHKDVPVLPPALQATLEVSGWSISTALIEKIATKVGPNSAVLVLDELHKPVLTGIGKEQWEALKELAGTGKPFFG</sequence>